<protein>
    <submittedName>
        <fullName evidence="1">Uncharacterized protein</fullName>
    </submittedName>
</protein>
<comment type="caution">
    <text evidence="1">The sequence shown here is derived from an EMBL/GenBank/DDBJ whole genome shotgun (WGS) entry which is preliminary data.</text>
</comment>
<dbReference type="Proteomes" id="UP000240989">
    <property type="component" value="Unassembled WGS sequence"/>
</dbReference>
<accession>A0ABX5H199</accession>
<reference evidence="1 2" key="1">
    <citation type="submission" date="2018-01" db="EMBL/GenBank/DDBJ databases">
        <title>Whole genome sequencing of Histamine producing bacteria.</title>
        <authorList>
            <person name="Butler K."/>
        </authorList>
    </citation>
    <scope>NUCLEOTIDE SEQUENCE [LARGE SCALE GENOMIC DNA]</scope>
    <source>
        <strain evidence="1 2">A6-1</strain>
    </source>
</reference>
<evidence type="ECO:0000313" key="1">
    <source>
        <dbReference type="EMBL" id="PSX07113.1"/>
    </source>
</evidence>
<name>A0ABX5H199_PHOAN</name>
<organism evidence="1 2">
    <name type="scientific">Photobacterium angustum</name>
    <dbReference type="NCBI Taxonomy" id="661"/>
    <lineage>
        <taxon>Bacteria</taxon>
        <taxon>Pseudomonadati</taxon>
        <taxon>Pseudomonadota</taxon>
        <taxon>Gammaproteobacteria</taxon>
        <taxon>Vibrionales</taxon>
        <taxon>Vibrionaceae</taxon>
        <taxon>Photobacterium</taxon>
    </lineage>
</organism>
<dbReference type="EMBL" id="PYOU01000014">
    <property type="protein sequence ID" value="PSX07113.1"/>
    <property type="molecule type" value="Genomic_DNA"/>
</dbReference>
<gene>
    <name evidence="1" type="ORF">C0W27_16210</name>
</gene>
<evidence type="ECO:0000313" key="2">
    <source>
        <dbReference type="Proteomes" id="UP000240989"/>
    </source>
</evidence>
<dbReference type="RefSeq" id="WP_045152752.1">
    <property type="nucleotide sequence ID" value="NZ_JZSW01000007.1"/>
</dbReference>
<keyword evidence="2" id="KW-1185">Reference proteome</keyword>
<proteinExistence type="predicted"/>
<sequence length="110" mass="11832">MSHYLSITMDTTSTSILVEMETIAPPVIIPVICVQEGSDIESTLFQMLESLEAQIIASTTDNLLKYNFSITEVYDFASQSLSDLTVDEIGVEALIAATANALSVGAIKLD</sequence>